<dbReference type="FunCoup" id="A0A212QWN4">
    <property type="interactions" value="2"/>
</dbReference>
<gene>
    <name evidence="3" type="ORF">SAMN02746019_00007540</name>
</gene>
<sequence>MSERKAAIRRHLDQTRAEVLAIASQLREDDWEKPVQGEGGKWTARQVLAHLAAAEIGQMSRIQRVLAGERYMPEGFNLDVWNERQIQKRENQRVEDILKDLEASRQALLQLLDSLSEEQLDIEGQHAIGAMMTVEQMFYHLGNHERDHAAELRRALE</sequence>
<proteinExistence type="predicted"/>
<dbReference type="InterPro" id="IPR034660">
    <property type="entry name" value="DinB/YfiT-like"/>
</dbReference>
<feature type="coiled-coil region" evidence="1">
    <location>
        <begin position="84"/>
        <end position="118"/>
    </location>
</feature>
<keyword evidence="1" id="KW-0175">Coiled coil</keyword>
<keyword evidence="4" id="KW-1185">Reference proteome</keyword>
<dbReference type="AlphaFoldDB" id="A0A212QWN4"/>
<dbReference type="RefSeq" id="WP_088571005.1">
    <property type="nucleotide sequence ID" value="NZ_FYEK01000027.1"/>
</dbReference>
<dbReference type="Gene3D" id="1.20.120.450">
    <property type="entry name" value="dinb family like domain"/>
    <property type="match status" value="1"/>
</dbReference>
<dbReference type="Pfam" id="PF12867">
    <property type="entry name" value="DinB_2"/>
    <property type="match status" value="1"/>
</dbReference>
<organism evidence="3 4">
    <name type="scientific">Thermoflexus hugenholtzii JAD2</name>
    <dbReference type="NCBI Taxonomy" id="877466"/>
    <lineage>
        <taxon>Bacteria</taxon>
        <taxon>Bacillati</taxon>
        <taxon>Chloroflexota</taxon>
        <taxon>Thermoflexia</taxon>
        <taxon>Thermoflexales</taxon>
        <taxon>Thermoflexaceae</taxon>
        <taxon>Thermoflexus</taxon>
    </lineage>
</organism>
<dbReference type="InParanoid" id="A0A212QWN4"/>
<dbReference type="OrthoDB" id="9796039at2"/>
<feature type="domain" description="DinB-like" evidence="2">
    <location>
        <begin position="11"/>
        <end position="151"/>
    </location>
</feature>
<dbReference type="EMBL" id="FYEK01000027">
    <property type="protein sequence ID" value="SNB63965.1"/>
    <property type="molecule type" value="Genomic_DNA"/>
</dbReference>
<dbReference type="SUPFAM" id="SSF109854">
    <property type="entry name" value="DinB/YfiT-like putative metalloenzymes"/>
    <property type="match status" value="1"/>
</dbReference>
<reference evidence="4" key="1">
    <citation type="submission" date="2017-06" db="EMBL/GenBank/DDBJ databases">
        <authorList>
            <person name="Varghese N."/>
            <person name="Submissions S."/>
        </authorList>
    </citation>
    <scope>NUCLEOTIDE SEQUENCE [LARGE SCALE GENOMIC DNA]</scope>
    <source>
        <strain evidence="4">JAD2</strain>
    </source>
</reference>
<dbReference type="InterPro" id="IPR024775">
    <property type="entry name" value="DinB-like"/>
</dbReference>
<dbReference type="Proteomes" id="UP000197025">
    <property type="component" value="Unassembled WGS sequence"/>
</dbReference>
<evidence type="ECO:0000313" key="3">
    <source>
        <dbReference type="EMBL" id="SNB63965.1"/>
    </source>
</evidence>
<protein>
    <submittedName>
        <fullName evidence="3">DinB superfamily protein</fullName>
    </submittedName>
</protein>
<accession>A0A212QWN4</accession>
<evidence type="ECO:0000313" key="4">
    <source>
        <dbReference type="Proteomes" id="UP000197025"/>
    </source>
</evidence>
<evidence type="ECO:0000259" key="2">
    <source>
        <dbReference type="Pfam" id="PF12867"/>
    </source>
</evidence>
<evidence type="ECO:0000256" key="1">
    <source>
        <dbReference type="SAM" id="Coils"/>
    </source>
</evidence>
<name>A0A212QWN4_9CHLR</name>